<name>A0AAU7CGM7_9BACT</name>
<proteinExistence type="predicted"/>
<accession>A0AAU7CGM7</accession>
<dbReference type="RefSeq" id="WP_406696843.1">
    <property type="nucleotide sequence ID" value="NZ_CP155447.1"/>
</dbReference>
<keyword evidence="1" id="KW-0732">Signal</keyword>
<protein>
    <submittedName>
        <fullName evidence="3">Molybdopterin-dependent oxidoreductase</fullName>
    </submittedName>
</protein>
<dbReference type="InterPro" id="IPR036374">
    <property type="entry name" value="OxRdtase_Mopterin-bd_sf"/>
</dbReference>
<dbReference type="Pfam" id="PF00174">
    <property type="entry name" value="Oxidored_molyb"/>
    <property type="match status" value="1"/>
</dbReference>
<evidence type="ECO:0000259" key="2">
    <source>
        <dbReference type="Pfam" id="PF00174"/>
    </source>
</evidence>
<organism evidence="3">
    <name type="scientific">Singulisphaera sp. Ch08</name>
    <dbReference type="NCBI Taxonomy" id="3120278"/>
    <lineage>
        <taxon>Bacteria</taxon>
        <taxon>Pseudomonadati</taxon>
        <taxon>Planctomycetota</taxon>
        <taxon>Planctomycetia</taxon>
        <taxon>Isosphaerales</taxon>
        <taxon>Isosphaeraceae</taxon>
        <taxon>Singulisphaera</taxon>
    </lineage>
</organism>
<dbReference type="Gene3D" id="3.90.420.10">
    <property type="entry name" value="Oxidoreductase, molybdopterin-binding domain"/>
    <property type="match status" value="1"/>
</dbReference>
<evidence type="ECO:0000256" key="1">
    <source>
        <dbReference type="SAM" id="SignalP"/>
    </source>
</evidence>
<dbReference type="EMBL" id="CP155447">
    <property type="protein sequence ID" value="XBH04097.1"/>
    <property type="molecule type" value="Genomic_DNA"/>
</dbReference>
<dbReference type="InterPro" id="IPR000572">
    <property type="entry name" value="OxRdtase_Mopterin-bd_dom"/>
</dbReference>
<dbReference type="AlphaFoldDB" id="A0AAU7CGM7"/>
<reference evidence="3" key="1">
    <citation type="submission" date="2024-05" db="EMBL/GenBank/DDBJ databases">
        <title>Planctomycetes of the genus Singulisphaera possess chitinolytic capabilities.</title>
        <authorList>
            <person name="Ivanova A."/>
        </authorList>
    </citation>
    <scope>NUCLEOTIDE SEQUENCE</scope>
    <source>
        <strain evidence="3">Ch08T</strain>
    </source>
</reference>
<gene>
    <name evidence="3" type="ORF">V5E97_38235</name>
</gene>
<sequence>MTSLLVLSLCFGLAPAPGSAVATVESLPFDPPAWKAMTQVEIRVTESGQPVTYTGVPLAIVLKGRLEGKPAMAALRSLSDQVILVSAADGYRVAVSAAAAAMDPKGERYLLALNRDGQPLGDQQGPVRLIVAGDPMHVRWVRMVSSLSLVKINEEK</sequence>
<feature type="signal peptide" evidence="1">
    <location>
        <begin position="1"/>
        <end position="22"/>
    </location>
</feature>
<evidence type="ECO:0000313" key="3">
    <source>
        <dbReference type="EMBL" id="XBH04097.1"/>
    </source>
</evidence>
<feature type="chain" id="PRO_5043459121" evidence="1">
    <location>
        <begin position="23"/>
        <end position="156"/>
    </location>
</feature>
<feature type="domain" description="Oxidoreductase molybdopterin-binding" evidence="2">
    <location>
        <begin position="50"/>
        <end position="151"/>
    </location>
</feature>
<dbReference type="SUPFAM" id="SSF56524">
    <property type="entry name" value="Oxidoreductase molybdopterin-binding domain"/>
    <property type="match status" value="1"/>
</dbReference>